<reference evidence="3" key="1">
    <citation type="journal article" date="2015" name="Nature">
        <title>Complex archaea that bridge the gap between prokaryotes and eukaryotes.</title>
        <authorList>
            <person name="Spang A."/>
            <person name="Saw J.H."/>
            <person name="Jorgensen S.L."/>
            <person name="Zaremba-Niedzwiedzka K."/>
            <person name="Martijn J."/>
            <person name="Lind A.E."/>
            <person name="van Eijk R."/>
            <person name="Schleper C."/>
            <person name="Guy L."/>
            <person name="Ettema T.J."/>
        </authorList>
    </citation>
    <scope>NUCLEOTIDE SEQUENCE</scope>
</reference>
<organism evidence="3">
    <name type="scientific">marine sediment metagenome</name>
    <dbReference type="NCBI Taxonomy" id="412755"/>
    <lineage>
        <taxon>unclassified sequences</taxon>
        <taxon>metagenomes</taxon>
        <taxon>ecological metagenomes</taxon>
    </lineage>
</organism>
<dbReference type="InterPro" id="IPR013196">
    <property type="entry name" value="HTH_11"/>
</dbReference>
<dbReference type="SUPFAM" id="SSF46785">
    <property type="entry name" value="Winged helix' DNA-binding domain"/>
    <property type="match status" value="1"/>
</dbReference>
<dbReference type="EMBL" id="LAZR01023836">
    <property type="protein sequence ID" value="KKL77144.1"/>
    <property type="molecule type" value="Genomic_DNA"/>
</dbReference>
<name>A0A0F9ESZ2_9ZZZZ</name>
<protein>
    <recommendedName>
        <fullName evidence="2">Helix-turn-helix type 11 domain-containing protein</fullName>
    </recommendedName>
</protein>
<evidence type="ECO:0000259" key="2">
    <source>
        <dbReference type="Pfam" id="PF08279"/>
    </source>
</evidence>
<evidence type="ECO:0000256" key="1">
    <source>
        <dbReference type="SAM" id="MobiDB-lite"/>
    </source>
</evidence>
<proteinExistence type="predicted"/>
<feature type="region of interest" description="Disordered" evidence="1">
    <location>
        <begin position="146"/>
        <end position="172"/>
    </location>
</feature>
<dbReference type="Pfam" id="PF08279">
    <property type="entry name" value="HTH_11"/>
    <property type="match status" value="1"/>
</dbReference>
<dbReference type="InterPro" id="IPR036388">
    <property type="entry name" value="WH-like_DNA-bd_sf"/>
</dbReference>
<feature type="domain" description="Helix-turn-helix type 11" evidence="2">
    <location>
        <begin position="17"/>
        <end position="60"/>
    </location>
</feature>
<dbReference type="AlphaFoldDB" id="A0A0F9ESZ2"/>
<gene>
    <name evidence="3" type="ORF">LCGC14_2037810</name>
</gene>
<accession>A0A0F9ESZ2</accession>
<evidence type="ECO:0000313" key="3">
    <source>
        <dbReference type="EMBL" id="KKL77144.1"/>
    </source>
</evidence>
<dbReference type="Gene3D" id="1.10.10.10">
    <property type="entry name" value="Winged helix-like DNA-binding domain superfamily/Winged helix DNA-binding domain"/>
    <property type="match status" value="1"/>
</dbReference>
<dbReference type="InterPro" id="IPR036390">
    <property type="entry name" value="WH_DNA-bd_sf"/>
</dbReference>
<feature type="compositionally biased region" description="Basic and acidic residues" evidence="1">
    <location>
        <begin position="160"/>
        <end position="172"/>
    </location>
</feature>
<comment type="caution">
    <text evidence="3">The sequence shown here is derived from an EMBL/GenBank/DDBJ whole genome shotgun (WGS) entry which is preliminary data.</text>
</comment>
<sequence length="172" mass="19811">MEDSKKGPRPKSERKQRRQQILAFMEEHGPYSVPTTELSEKWKCSRQTIHKDINFLISKIDIKGIDKEGKKLLYTIRQNIQLAEKLRLRGKDKDRLKAMEIANKSAELLTRLMEQYGFKEKIADKLDFSGLPTTFNLIEKSMEEIKHEKAGNKSGPQSSDKSKANGDTESSR</sequence>